<dbReference type="GO" id="GO:0016757">
    <property type="term" value="F:glycosyltransferase activity"/>
    <property type="evidence" value="ECO:0007669"/>
    <property type="project" value="InterPro"/>
</dbReference>
<sequence>MKRVIVSVTNDLVTDQRVYKICNTLLKMNYNLLLIGRKLPNSKEINRPYKVHRFNLLFNKGFLFYAEYNLRLFFKLFFLKKDILLSNDLDTLLPNFIISKVFRKKLVYDSHELFTEVPELIDKPFVRNFWLKIEKFIVPEIKNCTTVSNSIANYYNTKYNTDFKLIRNFPYKTTTQKTDNFPFETSNKKIILYQGAINKGRGLELMIETMQFINNTIFIIIGKGDLELKLKEKITNLNVSEKVKFISEITPKKLKKLTPLASLGISLEEDLGLNYRFALPNKLFDYINAKIPVLVSDLPEMKQIILTYNVGEIINSREPKQLVNQIEKLLKKETSYFEKKLEIAKNELIWENEENKLIEIFENLN</sequence>
<evidence type="ECO:0000259" key="2">
    <source>
        <dbReference type="Pfam" id="PF00534"/>
    </source>
</evidence>
<keyword evidence="1 3" id="KW-0808">Transferase</keyword>
<dbReference type="Proteomes" id="UP000256429">
    <property type="component" value="Unassembled WGS sequence"/>
</dbReference>
<evidence type="ECO:0000313" key="4">
    <source>
        <dbReference type="Proteomes" id="UP000256429"/>
    </source>
</evidence>
<reference evidence="3 4" key="1">
    <citation type="submission" date="2018-08" db="EMBL/GenBank/DDBJ databases">
        <title>Genomic Encyclopedia of Type Strains, Phase III (KMG-III): the genomes of soil and plant-associated and newly described type strains.</title>
        <authorList>
            <person name="Whitman W."/>
        </authorList>
    </citation>
    <scope>NUCLEOTIDE SEQUENCE [LARGE SCALE GENOMIC DNA]</scope>
    <source>
        <strain evidence="3 4">325-5</strain>
    </source>
</reference>
<dbReference type="PANTHER" id="PTHR46401">
    <property type="entry name" value="GLYCOSYLTRANSFERASE WBBK-RELATED"/>
    <property type="match status" value="1"/>
</dbReference>
<dbReference type="GO" id="GO:0009103">
    <property type="term" value="P:lipopolysaccharide biosynthetic process"/>
    <property type="evidence" value="ECO:0007669"/>
    <property type="project" value="TreeGrafter"/>
</dbReference>
<organism evidence="3 4">
    <name type="scientific">Lutibacter oceani</name>
    <dbReference type="NCBI Taxonomy" id="1853311"/>
    <lineage>
        <taxon>Bacteria</taxon>
        <taxon>Pseudomonadati</taxon>
        <taxon>Bacteroidota</taxon>
        <taxon>Flavobacteriia</taxon>
        <taxon>Flavobacteriales</taxon>
        <taxon>Flavobacteriaceae</taxon>
        <taxon>Lutibacter</taxon>
    </lineage>
</organism>
<keyword evidence="4" id="KW-1185">Reference proteome</keyword>
<protein>
    <submittedName>
        <fullName evidence="3">Glycosyltransferase involved in cell wall biosynthesis</fullName>
    </submittedName>
</protein>
<feature type="domain" description="Glycosyl transferase family 1" evidence="2">
    <location>
        <begin position="184"/>
        <end position="339"/>
    </location>
</feature>
<dbReference type="RefSeq" id="WP_147296415.1">
    <property type="nucleotide sequence ID" value="NZ_QTTQ01000011.1"/>
</dbReference>
<gene>
    <name evidence="3" type="ORF">BX611_2132</name>
</gene>
<comment type="caution">
    <text evidence="3">The sequence shown here is derived from an EMBL/GenBank/DDBJ whole genome shotgun (WGS) entry which is preliminary data.</text>
</comment>
<dbReference type="SUPFAM" id="SSF53756">
    <property type="entry name" value="UDP-Glycosyltransferase/glycogen phosphorylase"/>
    <property type="match status" value="1"/>
</dbReference>
<evidence type="ECO:0000256" key="1">
    <source>
        <dbReference type="ARBA" id="ARBA00022679"/>
    </source>
</evidence>
<dbReference type="EMBL" id="QTTQ01000011">
    <property type="protein sequence ID" value="REE80489.1"/>
    <property type="molecule type" value="Genomic_DNA"/>
</dbReference>
<name>A0A3D9RKU2_9FLAO</name>
<accession>A0A3D9RKU2</accession>
<dbReference type="Gene3D" id="3.40.50.2000">
    <property type="entry name" value="Glycogen Phosphorylase B"/>
    <property type="match status" value="2"/>
</dbReference>
<dbReference type="Pfam" id="PF00534">
    <property type="entry name" value="Glycos_transf_1"/>
    <property type="match status" value="1"/>
</dbReference>
<dbReference type="InterPro" id="IPR001296">
    <property type="entry name" value="Glyco_trans_1"/>
</dbReference>
<dbReference type="AlphaFoldDB" id="A0A3D9RKU2"/>
<evidence type="ECO:0000313" key="3">
    <source>
        <dbReference type="EMBL" id="REE80489.1"/>
    </source>
</evidence>
<proteinExistence type="predicted"/>
<dbReference type="PANTHER" id="PTHR46401:SF2">
    <property type="entry name" value="GLYCOSYLTRANSFERASE WBBK-RELATED"/>
    <property type="match status" value="1"/>
</dbReference>